<feature type="region of interest" description="Disordered" evidence="2">
    <location>
        <begin position="73"/>
        <end position="104"/>
    </location>
</feature>
<feature type="compositionally biased region" description="Polar residues" evidence="2">
    <location>
        <begin position="19"/>
        <end position="38"/>
    </location>
</feature>
<evidence type="ECO:0000313" key="3">
    <source>
        <dbReference type="EMBL" id="PYI16274.1"/>
    </source>
</evidence>
<proteinExistence type="predicted"/>
<feature type="coiled-coil region" evidence="1">
    <location>
        <begin position="117"/>
        <end position="144"/>
    </location>
</feature>
<evidence type="ECO:0000256" key="1">
    <source>
        <dbReference type="SAM" id="Coils"/>
    </source>
</evidence>
<protein>
    <submittedName>
        <fullName evidence="3">Uncharacterized protein</fullName>
    </submittedName>
</protein>
<organism evidence="3 4">
    <name type="scientific">Aspergillus violaceofuscus (strain CBS 115571)</name>
    <dbReference type="NCBI Taxonomy" id="1450538"/>
    <lineage>
        <taxon>Eukaryota</taxon>
        <taxon>Fungi</taxon>
        <taxon>Dikarya</taxon>
        <taxon>Ascomycota</taxon>
        <taxon>Pezizomycotina</taxon>
        <taxon>Eurotiomycetes</taxon>
        <taxon>Eurotiomycetidae</taxon>
        <taxon>Eurotiales</taxon>
        <taxon>Aspergillaceae</taxon>
        <taxon>Aspergillus</taxon>
    </lineage>
</organism>
<accession>A0A2V5H3W2</accession>
<name>A0A2V5H3W2_ASPV1</name>
<reference evidence="3 4" key="1">
    <citation type="submission" date="2018-02" db="EMBL/GenBank/DDBJ databases">
        <title>The genomes of Aspergillus section Nigri reveals drivers in fungal speciation.</title>
        <authorList>
            <consortium name="DOE Joint Genome Institute"/>
            <person name="Vesth T.C."/>
            <person name="Nybo J."/>
            <person name="Theobald S."/>
            <person name="Brandl J."/>
            <person name="Frisvad J.C."/>
            <person name="Nielsen K.F."/>
            <person name="Lyhne E.K."/>
            <person name="Kogle M.E."/>
            <person name="Kuo A."/>
            <person name="Riley R."/>
            <person name="Clum A."/>
            <person name="Nolan M."/>
            <person name="Lipzen A."/>
            <person name="Salamov A."/>
            <person name="Henrissat B."/>
            <person name="Wiebenga A."/>
            <person name="De vries R.P."/>
            <person name="Grigoriev I.V."/>
            <person name="Mortensen U.H."/>
            <person name="Andersen M.R."/>
            <person name="Baker S.E."/>
        </authorList>
    </citation>
    <scope>NUCLEOTIDE SEQUENCE [LARGE SCALE GENOMIC DNA]</scope>
    <source>
        <strain evidence="3 4">CBS 115571</strain>
    </source>
</reference>
<feature type="region of interest" description="Disordered" evidence="2">
    <location>
        <begin position="1"/>
        <end position="38"/>
    </location>
</feature>
<keyword evidence="4" id="KW-1185">Reference proteome</keyword>
<dbReference type="AlphaFoldDB" id="A0A2V5H3W2"/>
<keyword evidence="1" id="KW-0175">Coiled coil</keyword>
<evidence type="ECO:0000256" key="2">
    <source>
        <dbReference type="SAM" id="MobiDB-lite"/>
    </source>
</evidence>
<dbReference type="Proteomes" id="UP000249829">
    <property type="component" value="Unassembled WGS sequence"/>
</dbReference>
<evidence type="ECO:0000313" key="4">
    <source>
        <dbReference type="Proteomes" id="UP000249829"/>
    </source>
</evidence>
<dbReference type="EMBL" id="KZ825172">
    <property type="protein sequence ID" value="PYI16274.1"/>
    <property type="molecule type" value="Genomic_DNA"/>
</dbReference>
<sequence length="196" mass="21148">MDSAVVRSVAQGALLSPGSDISRSLASTPSGTHSQISCLSETVSQPPRISSECAHSKGSTNLGGVPSCKSCNRLGSEQRSSKSSRKTAPTTASRPRSPSTLTPRELEKSFRALSCHHRKLQQKHADLMKAHQEKDEEIARLNAKVCALESELYLTRLAYSDDLAVDPLQTSLNQYDIRPTREAISCDVALSAPEPC</sequence>
<feature type="compositionally biased region" description="Polar residues" evidence="2">
    <location>
        <begin position="86"/>
        <end position="102"/>
    </location>
</feature>
<gene>
    <name evidence="3" type="ORF">BO99DRAFT_230103</name>
</gene>